<dbReference type="Pfam" id="PF04307">
    <property type="entry name" value="YdjM"/>
    <property type="match status" value="1"/>
</dbReference>
<name>A0ABV2PGH1_9BACI</name>
<keyword evidence="1" id="KW-0812">Transmembrane</keyword>
<dbReference type="EMBL" id="JBEPSB010000003">
    <property type="protein sequence ID" value="MET4559914.1"/>
    <property type="molecule type" value="Genomic_DNA"/>
</dbReference>
<keyword evidence="1" id="KW-1133">Transmembrane helix</keyword>
<evidence type="ECO:0000313" key="3">
    <source>
        <dbReference type="Proteomes" id="UP001549363"/>
    </source>
</evidence>
<keyword evidence="3" id="KW-1185">Reference proteome</keyword>
<keyword evidence="1" id="KW-0472">Membrane</keyword>
<protein>
    <submittedName>
        <fullName evidence="2">Inner membrane protein</fullName>
    </submittedName>
</protein>
<evidence type="ECO:0000256" key="1">
    <source>
        <dbReference type="SAM" id="Phobius"/>
    </source>
</evidence>
<feature type="transmembrane region" description="Helical" evidence="1">
    <location>
        <begin position="88"/>
        <end position="105"/>
    </location>
</feature>
<reference evidence="2 3" key="1">
    <citation type="submission" date="2024-06" db="EMBL/GenBank/DDBJ databases">
        <title>Sorghum-associated microbial communities from plants grown in Nebraska, USA.</title>
        <authorList>
            <person name="Schachtman D."/>
        </authorList>
    </citation>
    <scope>NUCLEOTIDE SEQUENCE [LARGE SCALE GENOMIC DNA]</scope>
    <source>
        <strain evidence="2 3">736</strain>
    </source>
</reference>
<dbReference type="PANTHER" id="PTHR35531:SF1">
    <property type="entry name" value="INNER MEMBRANE PROTEIN YBCI-RELATED"/>
    <property type="match status" value="1"/>
</dbReference>
<dbReference type="Proteomes" id="UP001549363">
    <property type="component" value="Unassembled WGS sequence"/>
</dbReference>
<proteinExistence type="predicted"/>
<dbReference type="PANTHER" id="PTHR35531">
    <property type="entry name" value="INNER MEMBRANE PROTEIN YBCI-RELATED"/>
    <property type="match status" value="1"/>
</dbReference>
<accession>A0ABV2PGH1</accession>
<dbReference type="InterPro" id="IPR007404">
    <property type="entry name" value="YdjM-like"/>
</dbReference>
<gene>
    <name evidence="2" type="ORF">ABIA69_001057</name>
</gene>
<evidence type="ECO:0000313" key="2">
    <source>
        <dbReference type="EMBL" id="MET4559914.1"/>
    </source>
</evidence>
<comment type="caution">
    <text evidence="2">The sequence shown here is derived from an EMBL/GenBank/DDBJ whole genome shotgun (WGS) entry which is preliminary data.</text>
</comment>
<sequence length="162" mass="17507">MQGNTHIVGGITASLAFAQISNDNPFVLVGAGIVGALLPDICHSGSKIGRTFPIISKIVNKLFGHRSFTHSLLFLFLVMTMLHSFIPYDAITAGILVGMVSHILLDMGTKQGVKLFFPIKIPVRFPLTTKTGGKVEQVVLALLSGLSLYFGYEIISKFITVM</sequence>
<organism evidence="2 3">
    <name type="scientific">Lysinibacillus parviboronicapiens</name>
    <dbReference type="NCBI Taxonomy" id="436516"/>
    <lineage>
        <taxon>Bacteria</taxon>
        <taxon>Bacillati</taxon>
        <taxon>Bacillota</taxon>
        <taxon>Bacilli</taxon>
        <taxon>Bacillales</taxon>
        <taxon>Bacillaceae</taxon>
        <taxon>Lysinibacillus</taxon>
    </lineage>
</organism>
<dbReference type="RefSeq" id="WP_354471146.1">
    <property type="nucleotide sequence ID" value="NZ_JBEPSB010000003.1"/>
</dbReference>